<keyword evidence="2" id="KW-1185">Reference proteome</keyword>
<dbReference type="Proteomes" id="UP000823775">
    <property type="component" value="Unassembled WGS sequence"/>
</dbReference>
<reference evidence="1 2" key="1">
    <citation type="journal article" date="2021" name="BMC Genomics">
        <title>Datura genome reveals duplications of psychoactive alkaloid biosynthetic genes and high mutation rate following tissue culture.</title>
        <authorList>
            <person name="Rajewski A."/>
            <person name="Carter-House D."/>
            <person name="Stajich J."/>
            <person name="Litt A."/>
        </authorList>
    </citation>
    <scope>NUCLEOTIDE SEQUENCE [LARGE SCALE GENOMIC DNA]</scope>
    <source>
        <strain evidence="1">AR-01</strain>
    </source>
</reference>
<protein>
    <submittedName>
        <fullName evidence="1">Uncharacterized protein</fullName>
    </submittedName>
</protein>
<accession>A0ABS8V234</accession>
<comment type="caution">
    <text evidence="1">The sequence shown here is derived from an EMBL/GenBank/DDBJ whole genome shotgun (WGS) entry which is preliminary data.</text>
</comment>
<evidence type="ECO:0000313" key="2">
    <source>
        <dbReference type="Proteomes" id="UP000823775"/>
    </source>
</evidence>
<proteinExistence type="predicted"/>
<organism evidence="1 2">
    <name type="scientific">Datura stramonium</name>
    <name type="common">Jimsonweed</name>
    <name type="synonym">Common thornapple</name>
    <dbReference type="NCBI Taxonomy" id="4076"/>
    <lineage>
        <taxon>Eukaryota</taxon>
        <taxon>Viridiplantae</taxon>
        <taxon>Streptophyta</taxon>
        <taxon>Embryophyta</taxon>
        <taxon>Tracheophyta</taxon>
        <taxon>Spermatophyta</taxon>
        <taxon>Magnoliopsida</taxon>
        <taxon>eudicotyledons</taxon>
        <taxon>Gunneridae</taxon>
        <taxon>Pentapetalae</taxon>
        <taxon>asterids</taxon>
        <taxon>lamiids</taxon>
        <taxon>Solanales</taxon>
        <taxon>Solanaceae</taxon>
        <taxon>Solanoideae</taxon>
        <taxon>Datureae</taxon>
        <taxon>Datura</taxon>
    </lineage>
</organism>
<evidence type="ECO:0000313" key="1">
    <source>
        <dbReference type="EMBL" id="MCD9640254.1"/>
    </source>
</evidence>
<feature type="non-terminal residue" evidence="1">
    <location>
        <position position="1"/>
    </location>
</feature>
<sequence>FCGSSATFVLENFGGHRAINFLVLELPACSLVPIPGCAPNSRCPTIALANNCTVVANPLSIAIGGGIGGATTLGACPAHNASLIRVTGSGGGVTASSWASEGSVSIGCTLL</sequence>
<feature type="non-terminal residue" evidence="1">
    <location>
        <position position="111"/>
    </location>
</feature>
<name>A0ABS8V234_DATST</name>
<gene>
    <name evidence="1" type="ORF">HAX54_025455</name>
</gene>
<dbReference type="EMBL" id="JACEIK010003093">
    <property type="protein sequence ID" value="MCD9640254.1"/>
    <property type="molecule type" value="Genomic_DNA"/>
</dbReference>